<proteinExistence type="inferred from homology"/>
<sequence>MGNGPSTTEERPMKYVILIHSNPQPWGHPTGDYLPEFQALPAAERERITGDFERLLGEMQEKGELVTGEALGAPEAARLYRWESGRPVAADGPYSEAKEHLAGFFLIDVADRARAEEIAAVFAGPGETVELRPVMWPGGDDQ</sequence>
<dbReference type="Proteomes" id="UP000006820">
    <property type="component" value="Chromosome"/>
</dbReference>
<dbReference type="HOGENOM" id="CLU_130902_1_1_11"/>
<feature type="domain" description="YCII-related" evidence="2">
    <location>
        <begin position="13"/>
        <end position="120"/>
    </location>
</feature>
<dbReference type="PANTHER" id="PTHR35174:SF3">
    <property type="entry name" value="BLL7171 PROTEIN"/>
    <property type="match status" value="1"/>
</dbReference>
<dbReference type="eggNOG" id="COG3795">
    <property type="taxonomic scope" value="Bacteria"/>
</dbReference>
<evidence type="ECO:0000313" key="4">
    <source>
        <dbReference type="Proteomes" id="UP000006820"/>
    </source>
</evidence>
<dbReference type="KEGG" id="nfa:NFA_35100"/>
<gene>
    <name evidence="3" type="ordered locus">NFA_35100</name>
</gene>
<dbReference type="InterPro" id="IPR011008">
    <property type="entry name" value="Dimeric_a/b-barrel"/>
</dbReference>
<accession>Q5YTY3</accession>
<dbReference type="EMBL" id="AP006618">
    <property type="protein sequence ID" value="BAD58358.1"/>
    <property type="molecule type" value="Genomic_DNA"/>
</dbReference>
<name>Q5YTY3_NOCFA</name>
<dbReference type="PANTHER" id="PTHR35174">
    <property type="entry name" value="BLL7171 PROTEIN-RELATED"/>
    <property type="match status" value="1"/>
</dbReference>
<evidence type="ECO:0000313" key="3">
    <source>
        <dbReference type="EMBL" id="BAD58358.1"/>
    </source>
</evidence>
<protein>
    <recommendedName>
        <fullName evidence="2">YCII-related domain-containing protein</fullName>
    </recommendedName>
</protein>
<dbReference type="SUPFAM" id="SSF54909">
    <property type="entry name" value="Dimeric alpha+beta barrel"/>
    <property type="match status" value="1"/>
</dbReference>
<reference evidence="3 4" key="1">
    <citation type="journal article" date="2004" name="Proc. Natl. Acad. Sci. U.S.A.">
        <title>The complete genomic sequence of Nocardia farcinica IFM 10152.</title>
        <authorList>
            <person name="Ishikawa J."/>
            <person name="Yamashita A."/>
            <person name="Mikami Y."/>
            <person name="Hoshino Y."/>
            <person name="Kurita H."/>
            <person name="Hotta K."/>
            <person name="Shiba T."/>
            <person name="Hattori M."/>
        </authorList>
    </citation>
    <scope>NUCLEOTIDE SEQUENCE [LARGE SCALE GENOMIC DNA]</scope>
    <source>
        <strain evidence="3 4">IFM 10152</strain>
    </source>
</reference>
<dbReference type="AlphaFoldDB" id="Q5YTY3"/>
<dbReference type="Gene3D" id="3.30.70.1060">
    <property type="entry name" value="Dimeric alpha+beta barrel"/>
    <property type="match status" value="1"/>
</dbReference>
<comment type="similarity">
    <text evidence="1">Belongs to the YciI family.</text>
</comment>
<evidence type="ECO:0000259" key="2">
    <source>
        <dbReference type="Pfam" id="PF03795"/>
    </source>
</evidence>
<dbReference type="Pfam" id="PF03795">
    <property type="entry name" value="YCII"/>
    <property type="match status" value="1"/>
</dbReference>
<evidence type="ECO:0000256" key="1">
    <source>
        <dbReference type="ARBA" id="ARBA00007689"/>
    </source>
</evidence>
<keyword evidence="4" id="KW-1185">Reference proteome</keyword>
<dbReference type="InterPro" id="IPR005545">
    <property type="entry name" value="YCII"/>
</dbReference>
<organism evidence="3 4">
    <name type="scientific">Nocardia farcinica (strain IFM 10152)</name>
    <dbReference type="NCBI Taxonomy" id="247156"/>
    <lineage>
        <taxon>Bacteria</taxon>
        <taxon>Bacillati</taxon>
        <taxon>Actinomycetota</taxon>
        <taxon>Actinomycetes</taxon>
        <taxon>Mycobacteriales</taxon>
        <taxon>Nocardiaceae</taxon>
        <taxon>Nocardia</taxon>
    </lineage>
</organism>
<dbReference type="STRING" id="247156.NFA_35100"/>